<evidence type="ECO:0000313" key="3">
    <source>
        <dbReference type="Proteomes" id="UP000824540"/>
    </source>
</evidence>
<evidence type="ECO:0000313" key="2">
    <source>
        <dbReference type="EMBL" id="KAG9352035.1"/>
    </source>
</evidence>
<sequence>MFLCLSSKQSQAITPPHLPQQVVGRGVLRGGHLCLLTLLVPHQPQHQERERSVQASSGRLPLHPQLLW</sequence>
<dbReference type="EMBL" id="JAFBMS010000006">
    <property type="protein sequence ID" value="KAG9352035.1"/>
    <property type="molecule type" value="Genomic_DNA"/>
</dbReference>
<keyword evidence="3" id="KW-1185">Reference proteome</keyword>
<accession>A0A8T2PHM7</accession>
<dbReference type="AlphaFoldDB" id="A0A8T2PHM7"/>
<feature type="region of interest" description="Disordered" evidence="1">
    <location>
        <begin position="44"/>
        <end position="68"/>
    </location>
</feature>
<evidence type="ECO:0000256" key="1">
    <source>
        <dbReference type="SAM" id="MobiDB-lite"/>
    </source>
</evidence>
<comment type="caution">
    <text evidence="2">The sequence shown here is derived from an EMBL/GenBank/DDBJ whole genome shotgun (WGS) entry which is preliminary data.</text>
</comment>
<name>A0A8T2PHM7_9TELE</name>
<organism evidence="2 3">
    <name type="scientific">Albula glossodonta</name>
    <name type="common">roundjaw bonefish</name>
    <dbReference type="NCBI Taxonomy" id="121402"/>
    <lineage>
        <taxon>Eukaryota</taxon>
        <taxon>Metazoa</taxon>
        <taxon>Chordata</taxon>
        <taxon>Craniata</taxon>
        <taxon>Vertebrata</taxon>
        <taxon>Euteleostomi</taxon>
        <taxon>Actinopterygii</taxon>
        <taxon>Neopterygii</taxon>
        <taxon>Teleostei</taxon>
        <taxon>Albuliformes</taxon>
        <taxon>Albulidae</taxon>
        <taxon>Albula</taxon>
    </lineage>
</organism>
<protein>
    <submittedName>
        <fullName evidence="2">Uncharacterized protein</fullName>
    </submittedName>
</protein>
<proteinExistence type="predicted"/>
<reference evidence="2" key="1">
    <citation type="thesis" date="2021" institute="BYU ScholarsArchive" country="Provo, UT, USA">
        <title>Applications of and Algorithms for Genome Assembly and Genomic Analyses with an Emphasis on Marine Teleosts.</title>
        <authorList>
            <person name="Pickett B.D."/>
        </authorList>
    </citation>
    <scope>NUCLEOTIDE SEQUENCE</scope>
    <source>
        <strain evidence="2">HI-2016</strain>
    </source>
</reference>
<gene>
    <name evidence="2" type="ORF">JZ751_023286</name>
</gene>
<dbReference type="Proteomes" id="UP000824540">
    <property type="component" value="Unassembled WGS sequence"/>
</dbReference>